<dbReference type="InParanoid" id="C8XCZ8"/>
<dbReference type="RefSeq" id="WP_015748468.1">
    <property type="nucleotide sequence ID" value="NC_013235.1"/>
</dbReference>
<reference evidence="11 12" key="2">
    <citation type="journal article" date="2010" name="Stand. Genomic Sci.">
        <title>Complete genome sequence of Nakamurella multipartita type strain (Y-104).</title>
        <authorList>
            <person name="Tice H."/>
            <person name="Mayilraj S."/>
            <person name="Sims D."/>
            <person name="Lapidus A."/>
            <person name="Nolan M."/>
            <person name="Lucas S."/>
            <person name="Glavina Del Rio T."/>
            <person name="Copeland A."/>
            <person name="Cheng J.F."/>
            <person name="Meincke L."/>
            <person name="Bruce D."/>
            <person name="Goodwin L."/>
            <person name="Pitluck S."/>
            <person name="Ivanova N."/>
            <person name="Mavromatis K."/>
            <person name="Ovchinnikova G."/>
            <person name="Pati A."/>
            <person name="Chen A."/>
            <person name="Palaniappan K."/>
            <person name="Land M."/>
            <person name="Hauser L."/>
            <person name="Chang Y.J."/>
            <person name="Jeffries C.D."/>
            <person name="Detter J.C."/>
            <person name="Brettin T."/>
            <person name="Rohde M."/>
            <person name="Goker M."/>
            <person name="Bristow J."/>
            <person name="Eisen J.A."/>
            <person name="Markowitz V."/>
            <person name="Hugenholtz P."/>
            <person name="Kyrpides N.C."/>
            <person name="Klenk H.P."/>
            <person name="Chen F."/>
        </authorList>
    </citation>
    <scope>NUCLEOTIDE SEQUENCE [LARGE SCALE GENOMIC DNA]</scope>
    <source>
        <strain evidence="12">ATCC 700099 / DSM 44233 / CIP 104796 / JCM 9543 / NBRC 105858 / Y-104</strain>
    </source>
</reference>
<sequence>MNLLGPAAIGVVIPARNESGRIDRCLAAVTASVAHLRRVAPAVDVKIVVVADRCTDHTVDLLAGWRDVRTVLSHAGRVGAARAAGVRSALAEWAADGVRPERSWIANTDADSVVPVHWLATHRAAAERGAGLLLGTVRPDPGELDDEVAARWYRRHQLSDGHLHVHGANLGVRADWYLAVGGFADVTGDEDVALAAAVSAAGGVFERTGAGPVVTSARLDGRAPAGLAGYLRQLSATPDTVVEGFPA</sequence>
<dbReference type="eggNOG" id="COG1215">
    <property type="taxonomic scope" value="Bacteria"/>
</dbReference>
<dbReference type="EMBL" id="CP001737">
    <property type="protein sequence ID" value="ACV79601.1"/>
    <property type="molecule type" value="Genomic_DNA"/>
</dbReference>
<dbReference type="Gene3D" id="3.90.550.10">
    <property type="entry name" value="Spore Coat Polysaccharide Biosynthesis Protein SpsA, Chain A"/>
    <property type="match status" value="1"/>
</dbReference>
<comment type="subcellular location">
    <subcellularLocation>
        <location evidence="1">Cell membrane</location>
    </subcellularLocation>
</comment>
<evidence type="ECO:0000256" key="4">
    <source>
        <dbReference type="ARBA" id="ARBA00022679"/>
    </source>
</evidence>
<feature type="domain" description="Glycosyltransferase 2-like" evidence="10">
    <location>
        <begin position="11"/>
        <end position="151"/>
    </location>
</feature>
<dbReference type="GO" id="GO:0005886">
    <property type="term" value="C:plasma membrane"/>
    <property type="evidence" value="ECO:0007669"/>
    <property type="project" value="UniProtKB-SubCell"/>
</dbReference>
<keyword evidence="5" id="KW-0472">Membrane</keyword>
<evidence type="ECO:0000313" key="12">
    <source>
        <dbReference type="Proteomes" id="UP000002218"/>
    </source>
</evidence>
<evidence type="ECO:0000256" key="1">
    <source>
        <dbReference type="ARBA" id="ARBA00004236"/>
    </source>
</evidence>
<evidence type="ECO:0000256" key="7">
    <source>
        <dbReference type="ARBA" id="ARBA00037904"/>
    </source>
</evidence>
<accession>C8XCZ8</accession>
<dbReference type="STRING" id="479431.Namu_3270"/>
<dbReference type="Pfam" id="PF00535">
    <property type="entry name" value="Glycos_transf_2"/>
    <property type="match status" value="1"/>
</dbReference>
<dbReference type="Proteomes" id="UP000002218">
    <property type="component" value="Chromosome"/>
</dbReference>
<protein>
    <recommendedName>
        <fullName evidence="9">4,4'-diaponeurosporenoate glycosyltransferase</fullName>
    </recommendedName>
</protein>
<dbReference type="InterPro" id="IPR029044">
    <property type="entry name" value="Nucleotide-diphossugar_trans"/>
</dbReference>
<comment type="pathway">
    <text evidence="7">Carotenoid biosynthesis; staphyloxanthin biosynthesis; staphyloxanthin from farnesyl diphosphate: step 4/5.</text>
</comment>
<dbReference type="CAZy" id="GT2">
    <property type="family name" value="Glycosyltransferase Family 2"/>
</dbReference>
<dbReference type="AlphaFoldDB" id="C8XCZ8"/>
<dbReference type="GO" id="GO:0016757">
    <property type="term" value="F:glycosyltransferase activity"/>
    <property type="evidence" value="ECO:0007669"/>
    <property type="project" value="UniProtKB-KW"/>
</dbReference>
<name>C8XCZ8_NAKMY</name>
<comment type="similarity">
    <text evidence="8">Belongs to the glycosyltransferase 2 family. CrtQ subfamily.</text>
</comment>
<dbReference type="HOGENOM" id="CLU_025996_17_1_11"/>
<organism evidence="11 12">
    <name type="scientific">Nakamurella multipartita (strain ATCC 700099 / DSM 44233 / CIP 104796 / JCM 9543 / NBRC 105858 / Y-104)</name>
    <name type="common">Microsphaera multipartita</name>
    <dbReference type="NCBI Taxonomy" id="479431"/>
    <lineage>
        <taxon>Bacteria</taxon>
        <taxon>Bacillati</taxon>
        <taxon>Actinomycetota</taxon>
        <taxon>Actinomycetes</taxon>
        <taxon>Nakamurellales</taxon>
        <taxon>Nakamurellaceae</taxon>
        <taxon>Nakamurella</taxon>
    </lineage>
</organism>
<keyword evidence="4 11" id="KW-0808">Transferase</keyword>
<dbReference type="InterPro" id="IPR001173">
    <property type="entry name" value="Glyco_trans_2-like"/>
</dbReference>
<comment type="function">
    <text evidence="6">Catalyzes the glycosylation of 4,4'-diaponeurosporenoate, i.e. the esterification of glucose at the C1'' position with the carboxyl group of 4,4'-diaponeurosporenic acid, to form glycosyl-4,4'-diaponeurosporenoate. This is a step in the biosynthesis of staphyloxanthin, an orange pigment present in most staphylococci strains.</text>
</comment>
<keyword evidence="12" id="KW-1185">Reference proteome</keyword>
<evidence type="ECO:0000313" key="11">
    <source>
        <dbReference type="EMBL" id="ACV79601.1"/>
    </source>
</evidence>
<reference evidence="12" key="1">
    <citation type="submission" date="2009-09" db="EMBL/GenBank/DDBJ databases">
        <title>The complete genome of Nakamurella multipartita DSM 44233.</title>
        <authorList>
            <consortium name="US DOE Joint Genome Institute (JGI-PGF)"/>
            <person name="Lucas S."/>
            <person name="Copeland A."/>
            <person name="Lapidus A."/>
            <person name="Glavina del Rio T."/>
            <person name="Dalin E."/>
            <person name="Tice H."/>
            <person name="Bruce D."/>
            <person name="Goodwin L."/>
            <person name="Pitluck S."/>
            <person name="Kyrpides N."/>
            <person name="Mavromatis K."/>
            <person name="Ivanova N."/>
            <person name="Ovchinnikova G."/>
            <person name="Sims D."/>
            <person name="Meincke L."/>
            <person name="Brettin T."/>
            <person name="Detter J.C."/>
            <person name="Han C."/>
            <person name="Larimer F."/>
            <person name="Land M."/>
            <person name="Hauser L."/>
            <person name="Markowitz V."/>
            <person name="Cheng J.-F."/>
            <person name="Hugenholtz P."/>
            <person name="Woyke T."/>
            <person name="Wu D."/>
            <person name="Klenk H.-P."/>
            <person name="Eisen J.A."/>
        </authorList>
    </citation>
    <scope>NUCLEOTIDE SEQUENCE [LARGE SCALE GENOMIC DNA]</scope>
    <source>
        <strain evidence="12">ATCC 700099 / DSM 44233 / CIP 104796 / JCM 9543 / NBRC 105858 / Y-104</strain>
    </source>
</reference>
<evidence type="ECO:0000256" key="6">
    <source>
        <dbReference type="ARBA" id="ARBA00037281"/>
    </source>
</evidence>
<proteinExistence type="inferred from homology"/>
<evidence type="ECO:0000256" key="5">
    <source>
        <dbReference type="ARBA" id="ARBA00023136"/>
    </source>
</evidence>
<keyword evidence="2" id="KW-1003">Cell membrane</keyword>
<evidence type="ECO:0000256" key="3">
    <source>
        <dbReference type="ARBA" id="ARBA00022676"/>
    </source>
</evidence>
<gene>
    <name evidence="11" type="ordered locus">Namu_3270</name>
</gene>
<dbReference type="PANTHER" id="PTHR43646:SF2">
    <property type="entry name" value="GLYCOSYLTRANSFERASE 2-LIKE DOMAIN-CONTAINING PROTEIN"/>
    <property type="match status" value="1"/>
</dbReference>
<keyword evidence="3" id="KW-0328">Glycosyltransferase</keyword>
<dbReference type="KEGG" id="nml:Namu_3270"/>
<evidence type="ECO:0000259" key="10">
    <source>
        <dbReference type="Pfam" id="PF00535"/>
    </source>
</evidence>
<evidence type="ECO:0000256" key="2">
    <source>
        <dbReference type="ARBA" id="ARBA00022475"/>
    </source>
</evidence>
<evidence type="ECO:0000256" key="8">
    <source>
        <dbReference type="ARBA" id="ARBA00038120"/>
    </source>
</evidence>
<dbReference type="SUPFAM" id="SSF53448">
    <property type="entry name" value="Nucleotide-diphospho-sugar transferases"/>
    <property type="match status" value="1"/>
</dbReference>
<evidence type="ECO:0000256" key="9">
    <source>
        <dbReference type="ARBA" id="ARBA00040345"/>
    </source>
</evidence>
<dbReference type="PANTHER" id="PTHR43646">
    <property type="entry name" value="GLYCOSYLTRANSFERASE"/>
    <property type="match status" value="1"/>
</dbReference>